<evidence type="ECO:0000256" key="1">
    <source>
        <dbReference type="SAM" id="MobiDB-lite"/>
    </source>
</evidence>
<keyword evidence="2" id="KW-1185">Reference proteome</keyword>
<name>A0ABM0JUV7_APLCA</name>
<protein>
    <submittedName>
        <fullName evidence="3">Uncharacterized protein LOC101858042 isoform X1</fullName>
    </submittedName>
</protein>
<evidence type="ECO:0000313" key="2">
    <source>
        <dbReference type="Proteomes" id="UP000694888"/>
    </source>
</evidence>
<gene>
    <name evidence="3" type="primary">LOC101858042</name>
</gene>
<proteinExistence type="predicted"/>
<accession>A0ABM0JUV7</accession>
<reference evidence="3" key="1">
    <citation type="submission" date="2025-08" db="UniProtKB">
        <authorList>
            <consortium name="RefSeq"/>
        </authorList>
    </citation>
    <scope>IDENTIFICATION</scope>
</reference>
<dbReference type="RefSeq" id="XP_005102059.1">
    <property type="nucleotide sequence ID" value="XM_005102002.2"/>
</dbReference>
<organism evidence="2 3">
    <name type="scientific">Aplysia californica</name>
    <name type="common">California sea hare</name>
    <dbReference type="NCBI Taxonomy" id="6500"/>
    <lineage>
        <taxon>Eukaryota</taxon>
        <taxon>Metazoa</taxon>
        <taxon>Spiralia</taxon>
        <taxon>Lophotrochozoa</taxon>
        <taxon>Mollusca</taxon>
        <taxon>Gastropoda</taxon>
        <taxon>Heterobranchia</taxon>
        <taxon>Euthyneura</taxon>
        <taxon>Tectipleura</taxon>
        <taxon>Aplysiida</taxon>
        <taxon>Aplysioidea</taxon>
        <taxon>Aplysiidae</taxon>
        <taxon>Aplysia</taxon>
    </lineage>
</organism>
<evidence type="ECO:0000313" key="3">
    <source>
        <dbReference type="RefSeq" id="XP_005102059.1"/>
    </source>
</evidence>
<feature type="region of interest" description="Disordered" evidence="1">
    <location>
        <begin position="283"/>
        <end position="305"/>
    </location>
</feature>
<dbReference type="GeneID" id="101858042"/>
<sequence length="363" mass="40722">MNNLTPAHLSPWSSPLVKRVEKPDCGCPRRFDPVGRAESTDCRTQVLPLRQLSRTCILSRIPLTRLKEAQRSLPLPTLLANEVCRLRLADFVINPYTVSGESIQHGTYSATVISTGERVRLTISSEATGSFQTRPDLLTRFVDRGIQASVYKESVSLQEVMEAHTRVGRPLTLPFMWQVVKAIGQHFLSQPSHPLPALDSSSIRLSDMKIYVVCPARLPPSARMPADPLWPAQVNQSGVVNPTNWEAYRDSLSCIGTILQEMMEVNQSIAARQHRPQTRLLRGRGITRATDHRNSTTKQHTGQRDIESAAALSSLLLRCRSQNLPRDRRAVREIVQMSRKNLGEVSRFPSIHENNKVSKKTSK</sequence>
<dbReference type="Proteomes" id="UP000694888">
    <property type="component" value="Unplaced"/>
</dbReference>